<feature type="domain" description="SURP motif" evidence="9">
    <location>
        <begin position="31"/>
        <end position="73"/>
    </location>
</feature>
<gene>
    <name evidence="10" type="primary">PRP21</name>
    <name evidence="10" type="ORF">LTR25_006227</name>
</gene>
<accession>A0AAV9Q4V3</accession>
<evidence type="ECO:0000256" key="7">
    <source>
        <dbReference type="SAM" id="Coils"/>
    </source>
</evidence>
<keyword evidence="2" id="KW-0507">mRNA processing</keyword>
<dbReference type="FunFam" id="1.10.10.790:FF:000001">
    <property type="entry name" value="Splicing factor 3a, subunit 1"/>
    <property type="match status" value="1"/>
</dbReference>
<feature type="region of interest" description="Disordered" evidence="8">
    <location>
        <begin position="86"/>
        <end position="113"/>
    </location>
</feature>
<dbReference type="GO" id="GO:0045292">
    <property type="term" value="P:mRNA cis splicing, via spliceosome"/>
    <property type="evidence" value="ECO:0007669"/>
    <property type="project" value="InterPro"/>
</dbReference>
<keyword evidence="7" id="KW-0175">Coiled coil</keyword>
<evidence type="ECO:0000259" key="9">
    <source>
        <dbReference type="PROSITE" id="PS50128"/>
    </source>
</evidence>
<feature type="region of interest" description="Disordered" evidence="8">
    <location>
        <begin position="1"/>
        <end position="21"/>
    </location>
</feature>
<dbReference type="Pfam" id="PF12230">
    <property type="entry name" value="PRP21_like_P"/>
    <property type="match status" value="2"/>
</dbReference>
<dbReference type="InterPro" id="IPR035967">
    <property type="entry name" value="SWAP/Surp_sf"/>
</dbReference>
<dbReference type="Proteomes" id="UP001345827">
    <property type="component" value="Unassembled WGS sequence"/>
</dbReference>
<dbReference type="GO" id="GO:0071013">
    <property type="term" value="C:catalytic step 2 spliceosome"/>
    <property type="evidence" value="ECO:0007669"/>
    <property type="project" value="TreeGrafter"/>
</dbReference>
<dbReference type="EMBL" id="JAXLQG010000010">
    <property type="protein sequence ID" value="KAK5535219.1"/>
    <property type="molecule type" value="Genomic_DNA"/>
</dbReference>
<dbReference type="PROSITE" id="PS50128">
    <property type="entry name" value="SURP"/>
    <property type="match status" value="2"/>
</dbReference>
<dbReference type="GO" id="GO:0005686">
    <property type="term" value="C:U2 snRNP"/>
    <property type="evidence" value="ECO:0007669"/>
    <property type="project" value="TreeGrafter"/>
</dbReference>
<dbReference type="InterPro" id="IPR022030">
    <property type="entry name" value="SF3A1_dom"/>
</dbReference>
<evidence type="ECO:0000256" key="6">
    <source>
        <dbReference type="ARBA" id="ARBA00023242"/>
    </source>
</evidence>
<keyword evidence="3" id="KW-0747">Spliceosome</keyword>
<name>A0AAV9Q4V3_9PEZI</name>
<keyword evidence="6" id="KW-0539">Nucleus</keyword>
<reference evidence="10 11" key="1">
    <citation type="submission" date="2023-06" db="EMBL/GenBank/DDBJ databases">
        <title>Black Yeasts Isolated from many extreme environments.</title>
        <authorList>
            <person name="Coleine C."/>
            <person name="Stajich J.E."/>
            <person name="Selbmann L."/>
        </authorList>
    </citation>
    <scope>NUCLEOTIDE SEQUENCE [LARGE SCALE GENOMIC DNA]</scope>
    <source>
        <strain evidence="10 11">CCFEE 5887</strain>
    </source>
</reference>
<dbReference type="SUPFAM" id="SSF109905">
    <property type="entry name" value="Surp module (SWAP domain)"/>
    <property type="match status" value="2"/>
</dbReference>
<keyword evidence="5" id="KW-0508">mRNA splicing</keyword>
<feature type="region of interest" description="Disordered" evidence="8">
    <location>
        <begin position="492"/>
        <end position="529"/>
    </location>
</feature>
<proteinExistence type="predicted"/>
<dbReference type="InterPro" id="IPR000061">
    <property type="entry name" value="Surp"/>
</dbReference>
<sequence length="565" mass="62354">MTSNGTIPDLPEAVSRPPDGVVLPPKDIRAIIEKTAGYVARNGTVFEDRIRDKEQSNSKFSFLNPQDAYAPFYQWRLSEVRSGRGTAVSAGRAGDATPVREKPKGPEPPPEFQFSARIPNISASDLEVVKLTALHVARKGKSWMTALAAREARNFQFDFLRPQHSLYNFFQRLVDQYTILLQTGPEGQKAEQVRIQTLQANIQDRFRVLNLAKKRAEYVKWQETQKQKKEEAEEAERLAYAQVDWHDFVVVETVLFTEADDQTDLPPPTTLNDLQSASLEQKAMMSLARPDMRIEEAMPTSDMDYAYGGGYADPYAQQQQQQPQNGYGYPAPAPPEVSMPTYMPSPIPPQPSPVPFAPTAQIPAPYSPAPPAIPSPQPTASPAPIPGQAPMRIKQDYIPRAQQRAANSRVATALCPNCGQQIAVSELDAHLRIELLDPRWKEQQAKATARFSTTNLGGTDVAANLKRLRARTDGPGAPAAGADPVAEAAARVLGEQEEEERRKRMRLDGGAGGGVPPGQQGQGQGLQPKNVQEQIQRIHIQPKPWLYLLLIEKRATSGITKPVFP</sequence>
<evidence type="ECO:0000256" key="8">
    <source>
        <dbReference type="SAM" id="MobiDB-lite"/>
    </source>
</evidence>
<protein>
    <submittedName>
        <fullName evidence="10">SF3a splicing factor complex subunit</fullName>
    </submittedName>
</protein>
<evidence type="ECO:0000256" key="1">
    <source>
        <dbReference type="ARBA" id="ARBA00004123"/>
    </source>
</evidence>
<feature type="compositionally biased region" description="Gly residues" evidence="8">
    <location>
        <begin position="509"/>
        <end position="524"/>
    </location>
</feature>
<evidence type="ECO:0000313" key="11">
    <source>
        <dbReference type="Proteomes" id="UP001345827"/>
    </source>
</evidence>
<evidence type="ECO:0000256" key="5">
    <source>
        <dbReference type="ARBA" id="ARBA00023187"/>
    </source>
</evidence>
<dbReference type="Gene3D" id="1.10.10.790">
    <property type="entry name" value="Surp module"/>
    <property type="match status" value="2"/>
</dbReference>
<dbReference type="InterPro" id="IPR045146">
    <property type="entry name" value="SF3A1"/>
</dbReference>
<dbReference type="SMART" id="SM00648">
    <property type="entry name" value="SWAP"/>
    <property type="match status" value="2"/>
</dbReference>
<dbReference type="Pfam" id="PF01805">
    <property type="entry name" value="Surp"/>
    <property type="match status" value="2"/>
</dbReference>
<keyword evidence="11" id="KW-1185">Reference proteome</keyword>
<evidence type="ECO:0000313" key="10">
    <source>
        <dbReference type="EMBL" id="KAK5535219.1"/>
    </source>
</evidence>
<dbReference type="FunFam" id="1.10.10.790:FF:000015">
    <property type="entry name" value="Splicing factor 3A subunit 1"/>
    <property type="match status" value="1"/>
</dbReference>
<keyword evidence="4" id="KW-0677">Repeat</keyword>
<organism evidence="10 11">
    <name type="scientific">Vermiconidia calcicola</name>
    <dbReference type="NCBI Taxonomy" id="1690605"/>
    <lineage>
        <taxon>Eukaryota</taxon>
        <taxon>Fungi</taxon>
        <taxon>Dikarya</taxon>
        <taxon>Ascomycota</taxon>
        <taxon>Pezizomycotina</taxon>
        <taxon>Dothideomycetes</taxon>
        <taxon>Dothideomycetidae</taxon>
        <taxon>Mycosphaerellales</taxon>
        <taxon>Extremaceae</taxon>
        <taxon>Vermiconidia</taxon>
    </lineage>
</organism>
<dbReference type="GO" id="GO:0071004">
    <property type="term" value="C:U2-type prespliceosome"/>
    <property type="evidence" value="ECO:0007669"/>
    <property type="project" value="TreeGrafter"/>
</dbReference>
<dbReference type="PANTHER" id="PTHR15316:SF1">
    <property type="entry name" value="SPLICING FACTOR 3A SUBUNIT 1"/>
    <property type="match status" value="1"/>
</dbReference>
<dbReference type="GO" id="GO:0000381">
    <property type="term" value="P:regulation of alternative mRNA splicing, via spliceosome"/>
    <property type="evidence" value="ECO:0007669"/>
    <property type="project" value="TreeGrafter"/>
</dbReference>
<dbReference type="AlphaFoldDB" id="A0AAV9Q4V3"/>
<comment type="caution">
    <text evidence="10">The sequence shown here is derived from an EMBL/GenBank/DDBJ whole genome shotgun (WGS) entry which is preliminary data.</text>
</comment>
<comment type="subcellular location">
    <subcellularLocation>
        <location evidence="1">Nucleus</location>
    </subcellularLocation>
</comment>
<evidence type="ECO:0000256" key="3">
    <source>
        <dbReference type="ARBA" id="ARBA00022728"/>
    </source>
</evidence>
<feature type="domain" description="SURP motif" evidence="9">
    <location>
        <begin position="128"/>
        <end position="170"/>
    </location>
</feature>
<dbReference type="GO" id="GO:0003723">
    <property type="term" value="F:RNA binding"/>
    <property type="evidence" value="ECO:0007669"/>
    <property type="project" value="InterPro"/>
</dbReference>
<feature type="coiled-coil region" evidence="7">
    <location>
        <begin position="211"/>
        <end position="238"/>
    </location>
</feature>
<evidence type="ECO:0000256" key="4">
    <source>
        <dbReference type="ARBA" id="ARBA00022737"/>
    </source>
</evidence>
<dbReference type="PANTHER" id="PTHR15316">
    <property type="entry name" value="SPLICEOSOME ASSOCIATED PROTEIN 114/SWAP SPLICING FACTOR-RELATED"/>
    <property type="match status" value="1"/>
</dbReference>
<evidence type="ECO:0000256" key="2">
    <source>
        <dbReference type="ARBA" id="ARBA00022664"/>
    </source>
</evidence>